<dbReference type="AlphaFoldDB" id="A0A6J1DXR5"/>
<sequence length="167" mass="18573">MAAKFELEIFDGKGDFSLWKKKMKALLVQQKVAKALDDPSKLAGAKTAEEIVELQEIAFSSIILHLADNVLRKIHDAKTARETRWPTGQCYATSECFNAAEEREHISEVRSIDMIGTTSQRCREGGACIELCIYSIETLNAMTQIIIEPSSLFSFRVAVGIIVSAEF</sequence>
<reference evidence="2" key="1">
    <citation type="submission" date="2025-08" db="UniProtKB">
        <authorList>
            <consortium name="RefSeq"/>
        </authorList>
    </citation>
    <scope>IDENTIFICATION</scope>
    <source>
        <strain evidence="2">OHB3-1</strain>
    </source>
</reference>
<gene>
    <name evidence="2" type="primary">LOC111024471</name>
</gene>
<dbReference type="GeneID" id="111024471"/>
<name>A0A6J1DXR5_MOMCH</name>
<evidence type="ECO:0000313" key="2">
    <source>
        <dbReference type="RefSeq" id="XP_022157854.1"/>
    </source>
</evidence>
<evidence type="ECO:0000313" key="1">
    <source>
        <dbReference type="Proteomes" id="UP000504603"/>
    </source>
</evidence>
<proteinExistence type="predicted"/>
<accession>A0A6J1DXR5</accession>
<keyword evidence="1" id="KW-1185">Reference proteome</keyword>
<dbReference type="RefSeq" id="XP_022157854.1">
    <property type="nucleotide sequence ID" value="XM_022302162.1"/>
</dbReference>
<dbReference type="KEGG" id="mcha:111024471"/>
<organism evidence="1 2">
    <name type="scientific">Momordica charantia</name>
    <name type="common">Bitter gourd</name>
    <name type="synonym">Balsam pear</name>
    <dbReference type="NCBI Taxonomy" id="3673"/>
    <lineage>
        <taxon>Eukaryota</taxon>
        <taxon>Viridiplantae</taxon>
        <taxon>Streptophyta</taxon>
        <taxon>Embryophyta</taxon>
        <taxon>Tracheophyta</taxon>
        <taxon>Spermatophyta</taxon>
        <taxon>Magnoliopsida</taxon>
        <taxon>eudicotyledons</taxon>
        <taxon>Gunneridae</taxon>
        <taxon>Pentapetalae</taxon>
        <taxon>rosids</taxon>
        <taxon>fabids</taxon>
        <taxon>Cucurbitales</taxon>
        <taxon>Cucurbitaceae</taxon>
        <taxon>Momordiceae</taxon>
        <taxon>Momordica</taxon>
    </lineage>
</organism>
<dbReference type="OrthoDB" id="1745607at2759"/>
<dbReference type="Proteomes" id="UP000504603">
    <property type="component" value="Unplaced"/>
</dbReference>
<protein>
    <submittedName>
        <fullName evidence="2">Uncharacterized protein LOC111024471 isoform X1</fullName>
    </submittedName>
</protein>